<dbReference type="Proteomes" id="UP000325054">
    <property type="component" value="Unassembled WGS sequence"/>
</dbReference>
<dbReference type="RefSeq" id="WP_148992515.1">
    <property type="nucleotide sequence ID" value="NZ_VTEW01000015.1"/>
</dbReference>
<protein>
    <submittedName>
        <fullName evidence="1">Uncharacterized protein</fullName>
    </submittedName>
</protein>
<dbReference type="OrthoDB" id="9788698at2"/>
<dbReference type="AlphaFoldDB" id="A0A5D4TP44"/>
<accession>A0A5D4TP44</accession>
<proteinExistence type="predicted"/>
<evidence type="ECO:0000313" key="2">
    <source>
        <dbReference type="Proteomes" id="UP000325054"/>
    </source>
</evidence>
<reference evidence="1 2" key="1">
    <citation type="submission" date="2019-08" db="EMBL/GenBank/DDBJ databases">
        <title>Bacillus genomes from the desert of Cuatro Cienegas, Coahuila.</title>
        <authorList>
            <person name="Olmedo-Alvarez G."/>
        </authorList>
    </citation>
    <scope>NUCLEOTIDE SEQUENCE [LARGE SCALE GENOMIC DNA]</scope>
    <source>
        <strain evidence="1 2">CH451a_14T</strain>
    </source>
</reference>
<gene>
    <name evidence="1" type="ORF">FZC80_16570</name>
</gene>
<evidence type="ECO:0000313" key="1">
    <source>
        <dbReference type="EMBL" id="TYS75816.1"/>
    </source>
</evidence>
<name>A0A5D4TP44_9BACI</name>
<sequence>MKTLNLRVGSIFQNLTSTINKQDIQKEAESILSEKLEKCKNQREYVELLISNIAFNAESTKVIYALLRSLIEKEQFPYMPGIFKAANDAQDRIEEAMPQLHPLYSSKLANLDNLDDAMIKKVETVFATSKIEQDLTIIFMEAFAEEKNRETFAPLFTYTPKEVDSSVKKYSSMYALMLLDRVKFTSQPESVTQ</sequence>
<organism evidence="1 2">
    <name type="scientific">Rossellomorea aquimaris</name>
    <dbReference type="NCBI Taxonomy" id="189382"/>
    <lineage>
        <taxon>Bacteria</taxon>
        <taxon>Bacillati</taxon>
        <taxon>Bacillota</taxon>
        <taxon>Bacilli</taxon>
        <taxon>Bacillales</taxon>
        <taxon>Bacillaceae</taxon>
        <taxon>Rossellomorea</taxon>
    </lineage>
</organism>
<comment type="caution">
    <text evidence="1">The sequence shown here is derived from an EMBL/GenBank/DDBJ whole genome shotgun (WGS) entry which is preliminary data.</text>
</comment>
<dbReference type="EMBL" id="VTEW01000015">
    <property type="protein sequence ID" value="TYS75816.1"/>
    <property type="molecule type" value="Genomic_DNA"/>
</dbReference>